<sequence>MGLFLGGRGGFQASGPPDTVIEMGTFVHGVEGDIFCQSINPKVPYFNAPIFLENKTPVGKVDEIMGPLNNVYFSVKPQEGIKADSFKAGDKFFIATDKLLPKEKFLPKVKVVGPKPPKVTKPGGRGGGRGGARGGTRGGRGAPRGRGGFTPRGRGGARGGGGFTPRGGRGGGFGGRGRG</sequence>
<dbReference type="InterPro" id="IPR007504">
    <property type="entry name" value="H/ACA_rnp_Gar1/Naf1"/>
</dbReference>
<evidence type="ECO:0000313" key="13">
    <source>
        <dbReference type="Proteomes" id="UP000267821"/>
    </source>
</evidence>
<keyword evidence="2 10" id="KW-0690">Ribosome biogenesis</keyword>
<organism evidence="12 13">
    <name type="scientific">Terfezia boudieri ATCC MYA-4762</name>
    <dbReference type="NCBI Taxonomy" id="1051890"/>
    <lineage>
        <taxon>Eukaryota</taxon>
        <taxon>Fungi</taxon>
        <taxon>Dikarya</taxon>
        <taxon>Ascomycota</taxon>
        <taxon>Pezizomycotina</taxon>
        <taxon>Pezizomycetes</taxon>
        <taxon>Pezizales</taxon>
        <taxon>Pezizaceae</taxon>
        <taxon>Terfezia</taxon>
    </lineage>
</organism>
<feature type="region of interest" description="Disordered" evidence="11">
    <location>
        <begin position="111"/>
        <end position="179"/>
    </location>
</feature>
<keyword evidence="4 10" id="KW-0694">RNA-binding</keyword>
<dbReference type="InParanoid" id="A0A3N4MBC4"/>
<comment type="function">
    <text evidence="8">Non-catalytic component of the H/ACA small nucleolar ribonucleoprotein (H/ACA snoRNP), which catalyzes pseudouridylation of rRNA and is required for ribosome biogenesis. This involves the isomerization of uridine such that the ribose is subsequently attached to C5, instead of the normal N1. Pseudouridine ('psi') residues may serve to stabilize the conformation of rRNAs. The H/ACA snoRNP complex also mediates pseudouridylation of other types of RNAs. The H/ACA snoRNP complex mediates pseudouridylation at position 93 in U2 snRNA.</text>
</comment>
<dbReference type="InterPro" id="IPR038664">
    <property type="entry name" value="Gar1/Naf1_Cbf5-bd_sf"/>
</dbReference>
<evidence type="ECO:0000256" key="4">
    <source>
        <dbReference type="ARBA" id="ARBA00022884"/>
    </source>
</evidence>
<dbReference type="EMBL" id="ML121527">
    <property type="protein sequence ID" value="RPB29441.1"/>
    <property type="molecule type" value="Genomic_DNA"/>
</dbReference>
<keyword evidence="13" id="KW-1185">Reference proteome</keyword>
<evidence type="ECO:0000256" key="10">
    <source>
        <dbReference type="RuleBase" id="RU364004"/>
    </source>
</evidence>
<keyword evidence="3 10" id="KW-0698">rRNA processing</keyword>
<dbReference type="GO" id="GO:0034513">
    <property type="term" value="F:box H/ACA snoRNA binding"/>
    <property type="evidence" value="ECO:0007669"/>
    <property type="project" value="TreeGrafter"/>
</dbReference>
<evidence type="ECO:0000256" key="5">
    <source>
        <dbReference type="ARBA" id="ARBA00023242"/>
    </source>
</evidence>
<dbReference type="STRING" id="1051890.A0A3N4MBC4"/>
<evidence type="ECO:0000256" key="9">
    <source>
        <dbReference type="ARBA" id="ARBA00062786"/>
    </source>
</evidence>
<evidence type="ECO:0000256" key="11">
    <source>
        <dbReference type="SAM" id="MobiDB-lite"/>
    </source>
</evidence>
<accession>A0A3N4MBC4</accession>
<reference evidence="12 13" key="1">
    <citation type="journal article" date="2018" name="Nat. Ecol. Evol.">
        <title>Pezizomycetes genomes reveal the molecular basis of ectomycorrhizal truffle lifestyle.</title>
        <authorList>
            <person name="Murat C."/>
            <person name="Payen T."/>
            <person name="Noel B."/>
            <person name="Kuo A."/>
            <person name="Morin E."/>
            <person name="Chen J."/>
            <person name="Kohler A."/>
            <person name="Krizsan K."/>
            <person name="Balestrini R."/>
            <person name="Da Silva C."/>
            <person name="Montanini B."/>
            <person name="Hainaut M."/>
            <person name="Levati E."/>
            <person name="Barry K.W."/>
            <person name="Belfiori B."/>
            <person name="Cichocki N."/>
            <person name="Clum A."/>
            <person name="Dockter R.B."/>
            <person name="Fauchery L."/>
            <person name="Guy J."/>
            <person name="Iotti M."/>
            <person name="Le Tacon F."/>
            <person name="Lindquist E.A."/>
            <person name="Lipzen A."/>
            <person name="Malagnac F."/>
            <person name="Mello A."/>
            <person name="Molinier V."/>
            <person name="Miyauchi S."/>
            <person name="Poulain J."/>
            <person name="Riccioni C."/>
            <person name="Rubini A."/>
            <person name="Sitrit Y."/>
            <person name="Splivallo R."/>
            <person name="Traeger S."/>
            <person name="Wang M."/>
            <person name="Zifcakova L."/>
            <person name="Wipf D."/>
            <person name="Zambonelli A."/>
            <person name="Paolocci F."/>
            <person name="Nowrousian M."/>
            <person name="Ottonello S."/>
            <person name="Baldrian P."/>
            <person name="Spatafora J.W."/>
            <person name="Henrissat B."/>
            <person name="Nagy L.G."/>
            <person name="Aury J.M."/>
            <person name="Wincker P."/>
            <person name="Grigoriev I.V."/>
            <person name="Bonfante P."/>
            <person name="Martin F.M."/>
        </authorList>
    </citation>
    <scope>NUCLEOTIDE SEQUENCE [LARGE SCALE GENOMIC DNA]</scope>
    <source>
        <strain evidence="12 13">ATCC MYA-4762</strain>
    </source>
</reference>
<proteinExistence type="inferred from homology"/>
<dbReference type="GO" id="GO:0000454">
    <property type="term" value="P:snoRNA guided rRNA pseudouridine synthesis"/>
    <property type="evidence" value="ECO:0007669"/>
    <property type="project" value="TreeGrafter"/>
</dbReference>
<dbReference type="FunFam" id="2.40.10.230:FF:000001">
    <property type="entry name" value="H/ACA ribonucleoprotein complex subunit"/>
    <property type="match status" value="1"/>
</dbReference>
<comment type="subunit">
    <text evidence="9 10">Component of the small nucleolar ribonucleoprotein particles containing H/ACA-type snoRNAs (H/ACA snoRNPs).</text>
</comment>
<dbReference type="SUPFAM" id="SSF50447">
    <property type="entry name" value="Translation proteins"/>
    <property type="match status" value="1"/>
</dbReference>
<evidence type="ECO:0000313" key="12">
    <source>
        <dbReference type="EMBL" id="RPB29441.1"/>
    </source>
</evidence>
<evidence type="ECO:0000256" key="6">
    <source>
        <dbReference type="ARBA" id="ARBA00023274"/>
    </source>
</evidence>
<dbReference type="Gene3D" id="2.40.10.230">
    <property type="entry name" value="Probable tRNA pseudouridine synthase domain"/>
    <property type="match status" value="1"/>
</dbReference>
<evidence type="ECO:0000256" key="8">
    <source>
        <dbReference type="ARBA" id="ARBA00053712"/>
    </source>
</evidence>
<keyword evidence="5 10" id="KW-0539">Nucleus</keyword>
<evidence type="ECO:0000256" key="3">
    <source>
        <dbReference type="ARBA" id="ARBA00022552"/>
    </source>
</evidence>
<dbReference type="GO" id="GO:0031429">
    <property type="term" value="C:box H/ACA snoRNP complex"/>
    <property type="evidence" value="ECO:0007669"/>
    <property type="project" value="TreeGrafter"/>
</dbReference>
<name>A0A3N4MBC4_9PEZI</name>
<dbReference type="PANTHER" id="PTHR23237:SF6">
    <property type="entry name" value="H_ACA RIBONUCLEOPROTEIN COMPLEX SUBUNIT 1"/>
    <property type="match status" value="1"/>
</dbReference>
<comment type="similarity">
    <text evidence="7 10">Belongs to the GAR1 family.</text>
</comment>
<evidence type="ECO:0000256" key="1">
    <source>
        <dbReference type="ARBA" id="ARBA00004604"/>
    </source>
</evidence>
<dbReference type="OrthoDB" id="2187159at2759"/>
<keyword evidence="6 10" id="KW-0687">Ribonucleoprotein</keyword>
<protein>
    <recommendedName>
        <fullName evidence="10">H/ACA ribonucleoprotein complex subunit</fullName>
    </recommendedName>
</protein>
<dbReference type="FunCoup" id="A0A3N4MBC4">
    <property type="interactions" value="530"/>
</dbReference>
<comment type="subcellular location">
    <subcellularLocation>
        <location evidence="1 10">Nucleus</location>
        <location evidence="1 10">Nucleolus</location>
    </subcellularLocation>
</comment>
<feature type="compositionally biased region" description="Gly residues" evidence="11">
    <location>
        <begin position="123"/>
        <end position="179"/>
    </location>
</feature>
<evidence type="ECO:0000256" key="2">
    <source>
        <dbReference type="ARBA" id="ARBA00022517"/>
    </source>
</evidence>
<comment type="function">
    <text evidence="10">Required for ribosome biogenesis. Part of a complex which catalyzes pseudouridylation of rRNA. This involves the isomerization of uridine such that the ribose is subsequently attached to C5, instead of the normal N1. Pseudouridine ("psi") residues may serve to stabilize the conformation of rRNAs.</text>
</comment>
<dbReference type="PANTHER" id="PTHR23237">
    <property type="entry name" value="NUCLEOLAR PROTEIN FAMILY A MEMBER 1 SNORNP PROTEIN GAR1"/>
    <property type="match status" value="1"/>
</dbReference>
<dbReference type="Pfam" id="PF04410">
    <property type="entry name" value="Gar1"/>
    <property type="match status" value="1"/>
</dbReference>
<evidence type="ECO:0000256" key="7">
    <source>
        <dbReference type="ARBA" id="ARBA00038293"/>
    </source>
</evidence>
<dbReference type="AlphaFoldDB" id="A0A3N4MBC4"/>
<dbReference type="Proteomes" id="UP000267821">
    <property type="component" value="Unassembled WGS sequence"/>
</dbReference>
<dbReference type="InterPro" id="IPR009000">
    <property type="entry name" value="Transl_B-barrel_sf"/>
</dbReference>
<gene>
    <name evidence="12" type="ORF">L211DRAFT_775729</name>
</gene>